<evidence type="ECO:0000313" key="2">
    <source>
        <dbReference type="Proteomes" id="UP001148629"/>
    </source>
</evidence>
<proteinExistence type="predicted"/>
<evidence type="ECO:0000313" key="1">
    <source>
        <dbReference type="EMBL" id="KAJ3535608.1"/>
    </source>
</evidence>
<protein>
    <submittedName>
        <fullName evidence="1">Uncharacterized protein</fullName>
    </submittedName>
</protein>
<sequence>MTQELPDWEHDIAMVDAPDEAEFLIDDIEKASDKVTDALHIRGTSVVDVIQDNAVRIMWTQNDRKLWTAHCARHKLHLGNCDILYLDELIADMGLTKFCHDSSEYRDVVYKKLSRALPYLLRCLAKEGHVALKTRKPYKAVWKDYTEAWGKPSWSGDKSPHVENKVVQPCASPFDAGVQEPPVLAPHAHHPQTPFLGAWHQSNMGQPQEGQYTQLQNLAQVSQFHALNGRSPQSQPQMGPSRGLHHSSMEHQTRSHQQMNTVQFRDTNGNSPPQSQAQALLNLSGGWEFPRMEPHQIHHQHPNIAQCHTPGGDSFQEHNQPSSPSAFPPPFQANTQELQSQNMSGVATPPHSPAGSDVFATPIQPLRPSQFAGPGFLYQAPPSPPPDEISSPGALDFLTQRPVCPADSASCLNSPVAAPTSAPLVFQAQNQMCGNSYVPSVISSDQAIAQAASPLHNSSPTPSQLHLQADRQHIPLQPNLGLGASMYAGYTNTPSNRTPGDMLKKDVSQPVQYPPKPLQRARPARISDLVTGKKKVASCPPQTSNPVEPAHGLSLAVSEKTLVMPATTSKSSAEMVPTLGQNRHYSSSNSATPRIAATVTQRHGQNPQPPTESLVMAQSSCAPSVEDTSIPTASCQAPKFSPANSSSPQAPVPLEKLLGNILTLGIFIQQNRYSAANQARVRRAQIQLTKFKDQAPPDCLSALLIWSICADVDQLSSALA</sequence>
<comment type="caution">
    <text evidence="1">The sequence shown here is derived from an EMBL/GenBank/DDBJ whole genome shotgun (WGS) entry which is preliminary data.</text>
</comment>
<gene>
    <name evidence="1" type="ORF">NM208_g7068</name>
</gene>
<organism evidence="1 2">
    <name type="scientific">Fusarium decemcellulare</name>
    <dbReference type="NCBI Taxonomy" id="57161"/>
    <lineage>
        <taxon>Eukaryota</taxon>
        <taxon>Fungi</taxon>
        <taxon>Dikarya</taxon>
        <taxon>Ascomycota</taxon>
        <taxon>Pezizomycotina</taxon>
        <taxon>Sordariomycetes</taxon>
        <taxon>Hypocreomycetidae</taxon>
        <taxon>Hypocreales</taxon>
        <taxon>Nectriaceae</taxon>
        <taxon>Fusarium</taxon>
        <taxon>Fusarium decemcellulare species complex</taxon>
    </lineage>
</organism>
<reference evidence="1" key="1">
    <citation type="submission" date="2022-08" db="EMBL/GenBank/DDBJ databases">
        <title>Genome Sequence of Fusarium decemcellulare.</title>
        <authorList>
            <person name="Buettner E."/>
        </authorList>
    </citation>
    <scope>NUCLEOTIDE SEQUENCE</scope>
    <source>
        <strain evidence="1">Babe19</strain>
    </source>
</reference>
<name>A0ACC1SAL7_9HYPO</name>
<accession>A0ACC1SAL7</accession>
<keyword evidence="2" id="KW-1185">Reference proteome</keyword>
<dbReference type="EMBL" id="JANRMS010000700">
    <property type="protein sequence ID" value="KAJ3535608.1"/>
    <property type="molecule type" value="Genomic_DNA"/>
</dbReference>
<dbReference type="Proteomes" id="UP001148629">
    <property type="component" value="Unassembled WGS sequence"/>
</dbReference>